<reference evidence="1 2" key="1">
    <citation type="submission" date="2016-11" db="EMBL/GenBank/DDBJ databases">
        <authorList>
            <person name="Jaros S."/>
            <person name="Januszkiewicz K."/>
            <person name="Wedrychowicz H."/>
        </authorList>
    </citation>
    <scope>NUCLEOTIDE SEQUENCE [LARGE SCALE GENOMIC DNA]</scope>
    <source>
        <strain evidence="1 2">DSM 22330</strain>
    </source>
</reference>
<sequence>MNETEFKAAALDLLKASLGYKSNVRDELLAIIVSGVIDELTSEKGILIDFDNSSHLMFVVDLSAFRYENKGGGMMPRNLEYRLRNLIIKFGGGTQIV</sequence>
<evidence type="ECO:0000313" key="2">
    <source>
        <dbReference type="Proteomes" id="UP000185655"/>
    </source>
</evidence>
<evidence type="ECO:0008006" key="3">
    <source>
        <dbReference type="Google" id="ProtNLM"/>
    </source>
</evidence>
<name>A0A1K2HB82_9LACT</name>
<gene>
    <name evidence="1" type="ORF">SAMN02746068_01049</name>
</gene>
<organism evidence="1 2">
    <name type="scientific">Pseudolactococcus chungangensis CAU 28 = DSM 22330</name>
    <dbReference type="NCBI Taxonomy" id="1122154"/>
    <lineage>
        <taxon>Bacteria</taxon>
        <taxon>Bacillati</taxon>
        <taxon>Bacillota</taxon>
        <taxon>Bacilli</taxon>
        <taxon>Lactobacillales</taxon>
        <taxon>Streptococcaceae</taxon>
        <taxon>Pseudolactococcus</taxon>
    </lineage>
</organism>
<evidence type="ECO:0000313" key="1">
    <source>
        <dbReference type="EMBL" id="SFZ74019.1"/>
    </source>
</evidence>
<dbReference type="EMBL" id="FPKS01000004">
    <property type="protein sequence ID" value="SFZ74019.1"/>
    <property type="molecule type" value="Genomic_DNA"/>
</dbReference>
<dbReference type="OrthoDB" id="1808529at2"/>
<proteinExistence type="predicted"/>
<dbReference type="Proteomes" id="UP000185655">
    <property type="component" value="Unassembled WGS sequence"/>
</dbReference>
<protein>
    <recommendedName>
        <fullName evidence="3">Phage gp6-like head-tail connector protein</fullName>
    </recommendedName>
</protein>
<accession>A0A1K2HB82</accession>
<dbReference type="RefSeq" id="WP_031366177.1">
    <property type="nucleotide sequence ID" value="NZ_FPKS01000004.1"/>
</dbReference>
<dbReference type="AlphaFoldDB" id="A0A1K2HB82"/>
<dbReference type="STRING" id="1122154.SAMN02746068_01049"/>